<name>A0A1A8TFT7_9GAMM</name>
<protein>
    <recommendedName>
        <fullName evidence="3">HMA domain-containing protein</fullName>
    </recommendedName>
</protein>
<dbReference type="STRING" id="295068.MAQ5080_01961"/>
<reference evidence="1 2" key="1">
    <citation type="submission" date="2016-06" db="EMBL/GenBank/DDBJ databases">
        <authorList>
            <person name="Kjaerup R.B."/>
            <person name="Dalgaard T.S."/>
            <person name="Juul-Madsen H.R."/>
        </authorList>
    </citation>
    <scope>NUCLEOTIDE SEQUENCE [LARGE SCALE GENOMIC DNA]</scope>
    <source>
        <strain evidence="1 2">CECT 5080</strain>
    </source>
</reference>
<dbReference type="OrthoDB" id="5822659at2"/>
<keyword evidence="2" id="KW-1185">Reference proteome</keyword>
<gene>
    <name evidence="1" type="ORF">MAQ5080_01961</name>
</gene>
<evidence type="ECO:0000313" key="2">
    <source>
        <dbReference type="Proteomes" id="UP000092627"/>
    </source>
</evidence>
<evidence type="ECO:0008006" key="3">
    <source>
        <dbReference type="Google" id="ProtNLM"/>
    </source>
</evidence>
<dbReference type="RefSeq" id="WP_067209231.1">
    <property type="nucleotide sequence ID" value="NZ_FLOC01000010.1"/>
</dbReference>
<accession>A0A1A8TFT7</accession>
<dbReference type="Proteomes" id="UP000092627">
    <property type="component" value="Unassembled WGS sequence"/>
</dbReference>
<proteinExistence type="predicted"/>
<sequence>MNRSAFAHTLSLKFSGLESAEDSLIVEALMAYPGVSAAKIKPAKSQIQFRYEVQLTNLNELIELLQALGVKPYTKGLWWKWRWHLAKQIEQNIQANVAHVPHCCGKAPISARRR</sequence>
<organism evidence="1 2">
    <name type="scientific">Marinomonas aquimarina</name>
    <dbReference type="NCBI Taxonomy" id="295068"/>
    <lineage>
        <taxon>Bacteria</taxon>
        <taxon>Pseudomonadati</taxon>
        <taxon>Pseudomonadota</taxon>
        <taxon>Gammaproteobacteria</taxon>
        <taxon>Oceanospirillales</taxon>
        <taxon>Oceanospirillaceae</taxon>
        <taxon>Marinomonas</taxon>
    </lineage>
</organism>
<evidence type="ECO:0000313" key="1">
    <source>
        <dbReference type="EMBL" id="SBS31403.1"/>
    </source>
</evidence>
<dbReference type="AlphaFoldDB" id="A0A1A8TFT7"/>
<dbReference type="EMBL" id="FLOC01000010">
    <property type="protein sequence ID" value="SBS31403.1"/>
    <property type="molecule type" value="Genomic_DNA"/>
</dbReference>